<organism evidence="8">
    <name type="scientific">Solibacter usitatus (strain Ellin6076)</name>
    <dbReference type="NCBI Taxonomy" id="234267"/>
    <lineage>
        <taxon>Bacteria</taxon>
        <taxon>Pseudomonadati</taxon>
        <taxon>Acidobacteriota</taxon>
        <taxon>Terriglobia</taxon>
        <taxon>Bryobacterales</taxon>
        <taxon>Solibacteraceae</taxon>
        <taxon>Candidatus Solibacter</taxon>
    </lineage>
</organism>
<comment type="cofactor">
    <cofactor evidence="4">
        <name>Zn(2+)</name>
        <dbReference type="ChEBI" id="CHEBI:29105"/>
    </cofactor>
    <text evidence="4">Binds 1 zinc ion per subunit.</text>
</comment>
<feature type="compositionally biased region" description="Basic and acidic residues" evidence="5">
    <location>
        <begin position="241"/>
        <end position="251"/>
    </location>
</feature>
<dbReference type="InterPro" id="IPR032466">
    <property type="entry name" value="Metal_Hydrolase"/>
</dbReference>
<comment type="function">
    <text evidence="4">Catalyzes the deamination of 5-methylthioadenosine and S-adenosyl-L-homocysteine into 5-methylthioinosine and S-inosyl-L-homocysteine, respectively. Is also able to deaminate adenosine.</text>
</comment>
<dbReference type="InParanoid" id="Q01VX7"/>
<keyword evidence="2 4" id="KW-0378">Hydrolase</keyword>
<feature type="binding site" evidence="4">
    <location>
        <position position="117"/>
    </location>
    <ligand>
        <name>substrate</name>
    </ligand>
</feature>
<sequence length="461" mass="50121" precursor="true">MYRICSFFLFALALAAQAPSQSADLIWSARYVITMDAQRRVIENGAIAIRGDRIVGVGTRAEIDARFQAKQRLDRPDAIIAPGLINTHTHAAMSLFRGIADDLTLQDWLTKYIFPAEAKNVTPDFVRWGTRLGCLEMLLSGTTTYTDMYYFEDVVAEATKEAGMRGVLGETIIGFPVSDNKAPADALAYTERFLKRFQNDPLIVAAVAPHALYTNSDETLKASRALANKYQAPLVIHLSETKKENDDEQAKRHTSPTKTLDDLGVWNGRSVAAHGVWVSEADMAILKARGVGVAHCPSSNMKLASGVAPVTRMLALDINVGLGPDGPAGSNNDFNLFEEMDLAAKLQKVTTMNPQALPASQALEMATIRGARALGMEKEIGSLEVGKRADVITVRIDSAHGQPLYDAVSQMVYALKGSDVRDVMVNGRPLVKDGKSLTLNEQAILQKAAEYRAKVSASLKN</sequence>
<dbReference type="EC" id="3.5.4.28" evidence="4"/>
<evidence type="ECO:0000313" key="8">
    <source>
        <dbReference type="EMBL" id="ABJ86188.1"/>
    </source>
</evidence>
<reference evidence="8" key="1">
    <citation type="submission" date="2006-10" db="EMBL/GenBank/DDBJ databases">
        <title>Complete sequence of Solibacter usitatus Ellin6076.</title>
        <authorList>
            <consortium name="US DOE Joint Genome Institute"/>
            <person name="Copeland A."/>
            <person name="Lucas S."/>
            <person name="Lapidus A."/>
            <person name="Barry K."/>
            <person name="Detter J.C."/>
            <person name="Glavina del Rio T."/>
            <person name="Hammon N."/>
            <person name="Israni S."/>
            <person name="Dalin E."/>
            <person name="Tice H."/>
            <person name="Pitluck S."/>
            <person name="Thompson L.S."/>
            <person name="Brettin T."/>
            <person name="Bruce D."/>
            <person name="Han C."/>
            <person name="Tapia R."/>
            <person name="Gilna P."/>
            <person name="Schmutz J."/>
            <person name="Larimer F."/>
            <person name="Land M."/>
            <person name="Hauser L."/>
            <person name="Kyrpides N."/>
            <person name="Mikhailova N."/>
            <person name="Janssen P.H."/>
            <person name="Kuske C.R."/>
            <person name="Richardson P."/>
        </authorList>
    </citation>
    <scope>NUCLEOTIDE SEQUENCE</scope>
    <source>
        <strain evidence="8">Ellin6076</strain>
    </source>
</reference>
<dbReference type="GO" id="GO:0046872">
    <property type="term" value="F:metal ion binding"/>
    <property type="evidence" value="ECO:0007669"/>
    <property type="project" value="UniProtKB-KW"/>
</dbReference>
<comment type="catalytic activity">
    <reaction evidence="4">
        <text>S-methyl-5'-thioadenosine + H2O + H(+) = S-methyl-5'-thioinosine + NH4(+)</text>
        <dbReference type="Rhea" id="RHEA:25025"/>
        <dbReference type="ChEBI" id="CHEBI:15377"/>
        <dbReference type="ChEBI" id="CHEBI:15378"/>
        <dbReference type="ChEBI" id="CHEBI:17509"/>
        <dbReference type="ChEBI" id="CHEBI:28938"/>
        <dbReference type="ChEBI" id="CHEBI:48595"/>
        <dbReference type="EC" id="3.5.4.31"/>
    </reaction>
</comment>
<dbReference type="GO" id="GO:0090614">
    <property type="term" value="F:5'-methylthioadenosine deaminase activity"/>
    <property type="evidence" value="ECO:0007669"/>
    <property type="project" value="UniProtKB-UniRule"/>
</dbReference>
<evidence type="ECO:0000256" key="4">
    <source>
        <dbReference type="HAMAP-Rule" id="MF_01281"/>
    </source>
</evidence>
<dbReference type="Gene3D" id="2.30.40.10">
    <property type="entry name" value="Urease, subunit C, domain 1"/>
    <property type="match status" value="1"/>
</dbReference>
<dbReference type="Pfam" id="PF01979">
    <property type="entry name" value="Amidohydro_1"/>
    <property type="match status" value="1"/>
</dbReference>
<dbReference type="InterPro" id="IPR023512">
    <property type="entry name" value="Deaminase_MtaD/DadD"/>
</dbReference>
<dbReference type="HAMAP" id="MF_01281">
    <property type="entry name" value="MTA_SAH_deamin"/>
    <property type="match status" value="1"/>
</dbReference>
<feature type="signal peptide" evidence="6">
    <location>
        <begin position="1"/>
        <end position="18"/>
    </location>
</feature>
<comment type="catalytic activity">
    <reaction evidence="4">
        <text>S-adenosyl-L-homocysteine + H2O + H(+) = S-inosyl-L-homocysteine + NH4(+)</text>
        <dbReference type="Rhea" id="RHEA:20716"/>
        <dbReference type="ChEBI" id="CHEBI:15377"/>
        <dbReference type="ChEBI" id="CHEBI:15378"/>
        <dbReference type="ChEBI" id="CHEBI:28938"/>
        <dbReference type="ChEBI" id="CHEBI:57856"/>
        <dbReference type="ChEBI" id="CHEBI:57985"/>
        <dbReference type="EC" id="3.5.4.28"/>
    </reaction>
</comment>
<feature type="binding site" evidence="4">
    <location>
        <position position="325"/>
    </location>
    <ligand>
        <name>Zn(2+)</name>
        <dbReference type="ChEBI" id="CHEBI:29105"/>
    </ligand>
</feature>
<feature type="binding site" evidence="4">
    <location>
        <position position="237"/>
    </location>
    <ligand>
        <name>Zn(2+)</name>
        <dbReference type="ChEBI" id="CHEBI:29105"/>
    </ligand>
</feature>
<comment type="similarity">
    <text evidence="4">Belongs to the metallo-dependent hydrolases superfamily. MTA/SAH deaminase family.</text>
</comment>
<dbReference type="InterPro" id="IPR011059">
    <property type="entry name" value="Metal-dep_hydrolase_composite"/>
</dbReference>
<dbReference type="InterPro" id="IPR050287">
    <property type="entry name" value="MTA/SAH_deaminase"/>
</dbReference>
<dbReference type="STRING" id="234267.Acid_5235"/>
<feature type="binding site" evidence="4">
    <location>
        <position position="90"/>
    </location>
    <ligand>
        <name>Zn(2+)</name>
        <dbReference type="ChEBI" id="CHEBI:29105"/>
    </ligand>
</feature>
<gene>
    <name evidence="4" type="primary">mtaD</name>
    <name evidence="8" type="ordered locus">Acid_5235</name>
</gene>
<dbReference type="InterPro" id="IPR006680">
    <property type="entry name" value="Amidohydro-rel"/>
</dbReference>
<evidence type="ECO:0000256" key="1">
    <source>
        <dbReference type="ARBA" id="ARBA00022723"/>
    </source>
</evidence>
<dbReference type="eggNOG" id="COG0402">
    <property type="taxonomic scope" value="Bacteria"/>
</dbReference>
<protein>
    <recommendedName>
        <fullName evidence="4">5-methylthioadenosine/S-adenosylhomocysteine deaminase</fullName>
        <shortName evidence="4">MTA/SAH deaminase</shortName>
        <ecNumber evidence="4">3.5.4.28</ecNumber>
        <ecNumber evidence="4">3.5.4.31</ecNumber>
    </recommendedName>
</protein>
<comment type="caution">
    <text evidence="4">Lacks conserved residue(s) required for the propagation of feature annotation.</text>
</comment>
<dbReference type="AlphaFoldDB" id="Q01VX7"/>
<dbReference type="PANTHER" id="PTHR43794">
    <property type="entry name" value="AMINOHYDROLASE SSNA-RELATED"/>
    <property type="match status" value="1"/>
</dbReference>
<dbReference type="KEGG" id="sus:Acid_5235"/>
<keyword evidence="1 4" id="KW-0479">Metal-binding</keyword>
<evidence type="ECO:0000259" key="7">
    <source>
        <dbReference type="Pfam" id="PF01979"/>
    </source>
</evidence>
<dbReference type="HOGENOM" id="CLU_012358_2_1_0"/>
<feature type="binding site" evidence="4">
    <location>
        <position position="325"/>
    </location>
    <ligand>
        <name>substrate</name>
    </ligand>
</feature>
<feature type="region of interest" description="Disordered" evidence="5">
    <location>
        <begin position="241"/>
        <end position="261"/>
    </location>
</feature>
<evidence type="ECO:0000256" key="3">
    <source>
        <dbReference type="ARBA" id="ARBA00022833"/>
    </source>
</evidence>
<dbReference type="SUPFAM" id="SSF51556">
    <property type="entry name" value="Metallo-dependent hydrolases"/>
    <property type="match status" value="1"/>
</dbReference>
<keyword evidence="3 4" id="KW-0862">Zinc</keyword>
<accession>Q01VX7</accession>
<dbReference type="EMBL" id="CP000473">
    <property type="protein sequence ID" value="ABJ86188.1"/>
    <property type="molecule type" value="Genomic_DNA"/>
</dbReference>
<dbReference type="CDD" id="cd01298">
    <property type="entry name" value="ATZ_TRZ_like"/>
    <property type="match status" value="1"/>
</dbReference>
<dbReference type="PANTHER" id="PTHR43794:SF11">
    <property type="entry name" value="AMIDOHYDROLASE-RELATED DOMAIN-CONTAINING PROTEIN"/>
    <property type="match status" value="1"/>
</dbReference>
<dbReference type="GO" id="GO:0050270">
    <property type="term" value="F:S-adenosylhomocysteine deaminase activity"/>
    <property type="evidence" value="ECO:0007669"/>
    <property type="project" value="UniProtKB-UniRule"/>
</dbReference>
<dbReference type="SUPFAM" id="SSF51338">
    <property type="entry name" value="Composite domain of metallo-dependent hydrolases"/>
    <property type="match status" value="1"/>
</dbReference>
<feature type="binding site" evidence="4">
    <location>
        <position position="88"/>
    </location>
    <ligand>
        <name>Zn(2+)</name>
        <dbReference type="ChEBI" id="CHEBI:29105"/>
    </ligand>
</feature>
<feature type="chain" id="PRO_5004162777" description="5-methylthioadenosine/S-adenosylhomocysteine deaminase" evidence="6">
    <location>
        <begin position="19"/>
        <end position="461"/>
    </location>
</feature>
<feature type="domain" description="Amidohydrolase-related" evidence="7">
    <location>
        <begin position="79"/>
        <end position="428"/>
    </location>
</feature>
<feature type="binding site" evidence="4">
    <location>
        <position position="240"/>
    </location>
    <ligand>
        <name>substrate</name>
    </ligand>
</feature>
<dbReference type="EC" id="3.5.4.31" evidence="4"/>
<keyword evidence="6" id="KW-0732">Signal</keyword>
<evidence type="ECO:0000256" key="5">
    <source>
        <dbReference type="SAM" id="MobiDB-lite"/>
    </source>
</evidence>
<evidence type="ECO:0000256" key="6">
    <source>
        <dbReference type="SAM" id="SignalP"/>
    </source>
</evidence>
<proteinExistence type="inferred from homology"/>
<dbReference type="Gene3D" id="3.20.20.140">
    <property type="entry name" value="Metal-dependent hydrolases"/>
    <property type="match status" value="1"/>
</dbReference>
<feature type="binding site" evidence="4">
    <location>
        <position position="210"/>
    </location>
    <ligand>
        <name>substrate</name>
    </ligand>
</feature>
<evidence type="ECO:0000256" key="2">
    <source>
        <dbReference type="ARBA" id="ARBA00022801"/>
    </source>
</evidence>
<name>Q01VX7_SOLUE</name>
<dbReference type="FunFam" id="3.20.20.140:FF:000014">
    <property type="entry name" value="5-methylthioadenosine/S-adenosylhomocysteine deaminase"/>
    <property type="match status" value="1"/>
</dbReference>